<protein>
    <submittedName>
        <fullName evidence="1">Uncharacterized protein</fullName>
    </submittedName>
</protein>
<name>A0A163ZKC9_9BACL</name>
<dbReference type="RefSeq" id="WP_063178782.1">
    <property type="nucleotide sequence ID" value="NZ_LQRA01000040.1"/>
</dbReference>
<dbReference type="OrthoDB" id="2618304at2"/>
<dbReference type="Proteomes" id="UP000076563">
    <property type="component" value="Unassembled WGS sequence"/>
</dbReference>
<keyword evidence="2" id="KW-1185">Reference proteome</keyword>
<sequence length="90" mass="10373">MVSWIREALLIRFDELSAQSEKINKVTVLKEQLHKLEKDLLTLSGTNSSVLSLIDLNTQLLSIQKEWLYMKGVQDGIKLRSFLLQSEEVQ</sequence>
<organism evidence="1 2">
    <name type="scientific">Paenibacillus elgii</name>
    <dbReference type="NCBI Taxonomy" id="189691"/>
    <lineage>
        <taxon>Bacteria</taxon>
        <taxon>Bacillati</taxon>
        <taxon>Bacillota</taxon>
        <taxon>Bacilli</taxon>
        <taxon>Bacillales</taxon>
        <taxon>Paenibacillaceae</taxon>
        <taxon>Paenibacillus</taxon>
    </lineage>
</organism>
<gene>
    <name evidence="1" type="ORF">AV654_09705</name>
</gene>
<accession>A0A163ZKC9</accession>
<comment type="caution">
    <text evidence="1">The sequence shown here is derived from an EMBL/GenBank/DDBJ whole genome shotgun (WGS) entry which is preliminary data.</text>
</comment>
<evidence type="ECO:0000313" key="1">
    <source>
        <dbReference type="EMBL" id="KZE81938.1"/>
    </source>
</evidence>
<dbReference type="AlphaFoldDB" id="A0A163ZKC9"/>
<proteinExistence type="predicted"/>
<evidence type="ECO:0000313" key="2">
    <source>
        <dbReference type="Proteomes" id="UP000076563"/>
    </source>
</evidence>
<reference evidence="2" key="1">
    <citation type="submission" date="2016-01" db="EMBL/GenBank/DDBJ databases">
        <title>Draft genome of Chromobacterium sp. F49.</title>
        <authorList>
            <person name="Hong K.W."/>
        </authorList>
    </citation>
    <scope>NUCLEOTIDE SEQUENCE [LARGE SCALE GENOMIC DNA]</scope>
    <source>
        <strain evidence="2">M63</strain>
    </source>
</reference>
<dbReference type="EMBL" id="LQRA01000040">
    <property type="protein sequence ID" value="KZE81938.1"/>
    <property type="molecule type" value="Genomic_DNA"/>
</dbReference>